<sequence>MISIFLVISIYLINKSFSQLDSFPYYSIQEKLPIATLVVDLSKTQNLSLSAEYSYFDLTQIGTKLFLLDKSRILTSVILDRDQMCLKQQCSCLSCQISLEIIIKLPSHTIYETMQIRIIDLNDHTPTFTQNNQTIEIKENVPLGYRVVLPIATDEDEGVNSVQSYDLNGFDSSDFELDYSSLDALYLVVKRPLDREKISSYNLKLTASDYGKPSRSGFTQLNIHILDVNDNVAQFKQPVYNVDVKEDLPIHSILLKVEATDLDIGENGLVHYQLLNSEQLPFTINSSTGEISLRSPLDYETVRLYRLTVKAQDSGQDSMPTYATVLVNVLDCNDNPPQITIKVEGNTTLRQSKNPLRTTLFVQEDVSLGTTLAHVILSDNDSFVNGNPYLQLTSVSLPIPFVHKLLYVNDVKNTKLYALVLQYPLDREIKSLYDNIELIAHDSGTPSLSTRLQLTLNITDVNDCIPTFEKKIYEFNVDENNPKGFHVGTLIARDCDLGMNAEFEYHLVNETDDLLRINSTTGELFIMKTIDYELFNSTKKISTIYNMEFNVKVIDHGQPPLSSEVRVLLRIHDLNDNEPIFKSLNNYNWTIKSSNLKPYDVIGQVQATDADCGLQGLVRYGIEPLSSKEECLVLGITKSGFVYIVSSSCIFDHQRLFRYQVHAHDLGTPISKSAIQILNIVVNQNLTPKHSYPQLVSDMALLSRQEKVFVSTVTDLAQVFVNNVLFIVNVDIMNYSLPEIRVQNASSSYWTITLDGQVSIVGLPVSSSTTFDILVIDIFNSSYWTQISIQIELCNSSIARSCEYAQQRLVRNFQSLDSTAVIRDQSHLLSWAIGLALLMTFVFIGIFSMITCLCCRKHQKQQHHATHQQNQFLQCNDDSNSEKTESSSDQFKTSSVSTTLPDMSGDSIQIINRQTSSLSSSSPSQWAYSLVRQAKPSQTDSRYCRESTVQLYNEQKPSYFYDIKLAELLKKQNPQCLHLRSPPVPPLSVSLTTSTDYGCFGSSDLSSEDTSIENRHQISQDSFPFSLNSDWGIEMTIDNLNSSKNQFISTKECVV</sequence>
<reference evidence="15" key="1">
    <citation type="submission" date="2021-02" db="EMBL/GenBank/DDBJ databases">
        <authorList>
            <person name="Nowell W R."/>
        </authorList>
    </citation>
    <scope>NUCLEOTIDE SEQUENCE</scope>
</reference>
<dbReference type="GO" id="GO:0005509">
    <property type="term" value="F:calcium ion binding"/>
    <property type="evidence" value="ECO:0007669"/>
    <property type="project" value="UniProtKB-UniRule"/>
</dbReference>
<keyword evidence="4 13" id="KW-0732">Signal</keyword>
<feature type="chain" id="PRO_5036223400" description="Cadherin domain-containing protein" evidence="13">
    <location>
        <begin position="19"/>
        <end position="1055"/>
    </location>
</feature>
<dbReference type="SUPFAM" id="SSF49313">
    <property type="entry name" value="Cadherin-like"/>
    <property type="match status" value="5"/>
</dbReference>
<keyword evidence="7 12" id="KW-1133">Transmembrane helix</keyword>
<dbReference type="Proteomes" id="UP000681722">
    <property type="component" value="Unassembled WGS sequence"/>
</dbReference>
<keyword evidence="8 12" id="KW-0472">Membrane</keyword>
<dbReference type="PANTHER" id="PTHR24028">
    <property type="entry name" value="CADHERIN-87A"/>
    <property type="match status" value="1"/>
</dbReference>
<dbReference type="PRINTS" id="PR00205">
    <property type="entry name" value="CADHERIN"/>
</dbReference>
<dbReference type="SMART" id="SM00112">
    <property type="entry name" value="CA"/>
    <property type="match status" value="4"/>
</dbReference>
<feature type="domain" description="Cadherin" evidence="14">
    <location>
        <begin position="354"/>
        <end position="468"/>
    </location>
</feature>
<dbReference type="GO" id="GO:0005886">
    <property type="term" value="C:plasma membrane"/>
    <property type="evidence" value="ECO:0007669"/>
    <property type="project" value="UniProtKB-SubCell"/>
</dbReference>
<keyword evidence="9" id="KW-0325">Glycoprotein</keyword>
<dbReference type="FunFam" id="2.60.40.60:FF:000266">
    <property type="entry name" value="Cadherin 23"/>
    <property type="match status" value="1"/>
</dbReference>
<evidence type="ECO:0000256" key="7">
    <source>
        <dbReference type="ARBA" id="ARBA00022989"/>
    </source>
</evidence>
<keyword evidence="17" id="KW-1185">Reference proteome</keyword>
<dbReference type="OrthoDB" id="6252479at2759"/>
<evidence type="ECO:0000256" key="11">
    <source>
        <dbReference type="SAM" id="MobiDB-lite"/>
    </source>
</evidence>
<feature type="domain" description="Cadherin" evidence="14">
    <location>
        <begin position="129"/>
        <end position="240"/>
    </location>
</feature>
<evidence type="ECO:0000256" key="5">
    <source>
        <dbReference type="ARBA" id="ARBA00022737"/>
    </source>
</evidence>
<feature type="domain" description="Cadherin" evidence="14">
    <location>
        <begin position="469"/>
        <end position="581"/>
    </location>
</feature>
<dbReference type="PROSITE" id="PS00232">
    <property type="entry name" value="CADHERIN_1"/>
    <property type="match status" value="3"/>
</dbReference>
<accession>A0A813WLN0</accession>
<dbReference type="EMBL" id="CAJNOQ010000939">
    <property type="protein sequence ID" value="CAF0853003.1"/>
    <property type="molecule type" value="Genomic_DNA"/>
</dbReference>
<protein>
    <recommendedName>
        <fullName evidence="14">Cadherin domain-containing protein</fullName>
    </recommendedName>
</protein>
<evidence type="ECO:0000256" key="8">
    <source>
        <dbReference type="ARBA" id="ARBA00023136"/>
    </source>
</evidence>
<dbReference type="InterPro" id="IPR020894">
    <property type="entry name" value="Cadherin_CS"/>
</dbReference>
<dbReference type="GO" id="GO:0007156">
    <property type="term" value="P:homophilic cell adhesion via plasma membrane adhesion molecules"/>
    <property type="evidence" value="ECO:0007669"/>
    <property type="project" value="InterPro"/>
</dbReference>
<dbReference type="EMBL" id="CAJOBC010000939">
    <property type="protein sequence ID" value="CAF3640667.1"/>
    <property type="molecule type" value="Genomic_DNA"/>
</dbReference>
<dbReference type="InterPro" id="IPR050174">
    <property type="entry name" value="Protocadherin/Cadherin-CA"/>
</dbReference>
<keyword evidence="3 12" id="KW-0812">Transmembrane</keyword>
<dbReference type="PROSITE" id="PS50268">
    <property type="entry name" value="CADHERIN_2"/>
    <property type="match status" value="4"/>
</dbReference>
<evidence type="ECO:0000256" key="3">
    <source>
        <dbReference type="ARBA" id="ARBA00022692"/>
    </source>
</evidence>
<evidence type="ECO:0000256" key="6">
    <source>
        <dbReference type="ARBA" id="ARBA00022837"/>
    </source>
</evidence>
<gene>
    <name evidence="15" type="ORF">GPM918_LOCUS6174</name>
    <name evidence="16" type="ORF">SRO942_LOCUS6174</name>
</gene>
<evidence type="ECO:0000256" key="9">
    <source>
        <dbReference type="ARBA" id="ARBA00023180"/>
    </source>
</evidence>
<feature type="compositionally biased region" description="Polar residues" evidence="11">
    <location>
        <begin position="887"/>
        <end position="904"/>
    </location>
</feature>
<dbReference type="FunFam" id="2.60.40.60:FF:000007">
    <property type="entry name" value="Protocadherin alpha 2"/>
    <property type="match status" value="1"/>
</dbReference>
<evidence type="ECO:0000256" key="10">
    <source>
        <dbReference type="PROSITE-ProRule" id="PRU00043"/>
    </source>
</evidence>
<dbReference type="CDD" id="cd11304">
    <property type="entry name" value="Cadherin_repeat"/>
    <property type="match status" value="4"/>
</dbReference>
<dbReference type="Pfam" id="PF00028">
    <property type="entry name" value="Cadherin"/>
    <property type="match status" value="3"/>
</dbReference>
<evidence type="ECO:0000256" key="4">
    <source>
        <dbReference type="ARBA" id="ARBA00022729"/>
    </source>
</evidence>
<keyword evidence="5" id="KW-0677">Repeat</keyword>
<dbReference type="InterPro" id="IPR002126">
    <property type="entry name" value="Cadherin-like_dom"/>
</dbReference>
<dbReference type="Gene3D" id="2.60.40.60">
    <property type="entry name" value="Cadherins"/>
    <property type="match status" value="6"/>
</dbReference>
<name>A0A813WLN0_9BILA</name>
<comment type="subcellular location">
    <subcellularLocation>
        <location evidence="1">Cell membrane</location>
        <topology evidence="1">Single-pass type I membrane protein</topology>
    </subcellularLocation>
</comment>
<evidence type="ECO:0000259" key="14">
    <source>
        <dbReference type="PROSITE" id="PS50268"/>
    </source>
</evidence>
<feature type="domain" description="Cadherin" evidence="14">
    <location>
        <begin position="236"/>
        <end position="339"/>
    </location>
</feature>
<evidence type="ECO:0000313" key="16">
    <source>
        <dbReference type="EMBL" id="CAF3640667.1"/>
    </source>
</evidence>
<dbReference type="InterPro" id="IPR015919">
    <property type="entry name" value="Cadherin-like_sf"/>
</dbReference>
<feature type="signal peptide" evidence="13">
    <location>
        <begin position="1"/>
        <end position="18"/>
    </location>
</feature>
<keyword evidence="6 10" id="KW-0106">Calcium</keyword>
<feature type="transmembrane region" description="Helical" evidence="12">
    <location>
        <begin position="828"/>
        <end position="854"/>
    </location>
</feature>
<feature type="region of interest" description="Disordered" evidence="11">
    <location>
        <begin position="876"/>
        <end position="904"/>
    </location>
</feature>
<evidence type="ECO:0000256" key="2">
    <source>
        <dbReference type="ARBA" id="ARBA00022475"/>
    </source>
</evidence>
<dbReference type="Proteomes" id="UP000663829">
    <property type="component" value="Unassembled WGS sequence"/>
</dbReference>
<evidence type="ECO:0000256" key="12">
    <source>
        <dbReference type="SAM" id="Phobius"/>
    </source>
</evidence>
<organism evidence="15 17">
    <name type="scientific">Didymodactylos carnosus</name>
    <dbReference type="NCBI Taxonomy" id="1234261"/>
    <lineage>
        <taxon>Eukaryota</taxon>
        <taxon>Metazoa</taxon>
        <taxon>Spiralia</taxon>
        <taxon>Gnathifera</taxon>
        <taxon>Rotifera</taxon>
        <taxon>Eurotatoria</taxon>
        <taxon>Bdelloidea</taxon>
        <taxon>Philodinida</taxon>
        <taxon>Philodinidae</taxon>
        <taxon>Didymodactylos</taxon>
    </lineage>
</organism>
<keyword evidence="2" id="KW-1003">Cell membrane</keyword>
<evidence type="ECO:0000313" key="15">
    <source>
        <dbReference type="EMBL" id="CAF0853003.1"/>
    </source>
</evidence>
<evidence type="ECO:0000313" key="17">
    <source>
        <dbReference type="Proteomes" id="UP000663829"/>
    </source>
</evidence>
<proteinExistence type="predicted"/>
<evidence type="ECO:0000256" key="1">
    <source>
        <dbReference type="ARBA" id="ARBA00004251"/>
    </source>
</evidence>
<dbReference type="AlphaFoldDB" id="A0A813WLN0"/>
<comment type="caution">
    <text evidence="15">The sequence shown here is derived from an EMBL/GenBank/DDBJ whole genome shotgun (WGS) entry which is preliminary data.</text>
</comment>
<dbReference type="FunFam" id="2.60.40.60:FF:000020">
    <property type="entry name" value="Dachsous cadherin-related 1b"/>
    <property type="match status" value="1"/>
</dbReference>
<evidence type="ECO:0000256" key="13">
    <source>
        <dbReference type="SAM" id="SignalP"/>
    </source>
</evidence>
<dbReference type="PANTHER" id="PTHR24028:SF146">
    <property type="entry name" value="CADHERIN 96CB, ISOFORM D-RELATED"/>
    <property type="match status" value="1"/>
</dbReference>